<reference evidence="3 4" key="1">
    <citation type="submission" date="2016-11" db="EMBL/GenBank/DDBJ databases">
        <authorList>
            <person name="Jaros S."/>
            <person name="Januszkiewicz K."/>
            <person name="Wedrychowicz H."/>
        </authorList>
    </citation>
    <scope>NUCLEOTIDE SEQUENCE [LARGE SCALE GENOMIC DNA]</scope>
    <source>
        <strain evidence="3 4">CGMCC 4.2025</strain>
    </source>
</reference>
<dbReference type="SMART" id="SM00829">
    <property type="entry name" value="PKS_ER"/>
    <property type="match status" value="1"/>
</dbReference>
<dbReference type="SUPFAM" id="SSF51735">
    <property type="entry name" value="NAD(P)-binding Rossmann-fold domains"/>
    <property type="match status" value="1"/>
</dbReference>
<accession>A0A1M7QT84</accession>
<dbReference type="InterPro" id="IPR013154">
    <property type="entry name" value="ADH-like_N"/>
</dbReference>
<dbReference type="SUPFAM" id="SSF50129">
    <property type="entry name" value="GroES-like"/>
    <property type="match status" value="1"/>
</dbReference>
<dbReference type="GO" id="GO:0016491">
    <property type="term" value="F:oxidoreductase activity"/>
    <property type="evidence" value="ECO:0007669"/>
    <property type="project" value="InterPro"/>
</dbReference>
<name>A0A1M7QT84_9ACTN</name>
<keyword evidence="4" id="KW-1185">Reference proteome</keyword>
<dbReference type="InterPro" id="IPR036291">
    <property type="entry name" value="NAD(P)-bd_dom_sf"/>
</dbReference>
<dbReference type="Gene3D" id="3.90.180.10">
    <property type="entry name" value="Medium-chain alcohol dehydrogenases, catalytic domain"/>
    <property type="match status" value="1"/>
</dbReference>
<evidence type="ECO:0000259" key="2">
    <source>
        <dbReference type="SMART" id="SM00829"/>
    </source>
</evidence>
<evidence type="ECO:0000313" key="4">
    <source>
        <dbReference type="Proteomes" id="UP000184111"/>
    </source>
</evidence>
<proteinExistence type="predicted"/>
<evidence type="ECO:0000313" key="3">
    <source>
        <dbReference type="EMBL" id="SHN35034.1"/>
    </source>
</evidence>
<keyword evidence="1" id="KW-0521">NADP</keyword>
<dbReference type="Pfam" id="PF13602">
    <property type="entry name" value="ADH_zinc_N_2"/>
    <property type="match status" value="1"/>
</dbReference>
<dbReference type="PANTHER" id="PTHR44154">
    <property type="entry name" value="QUINONE OXIDOREDUCTASE"/>
    <property type="match status" value="1"/>
</dbReference>
<gene>
    <name evidence="3" type="ORF">SAMN05216499_14223</name>
</gene>
<dbReference type="AlphaFoldDB" id="A0A1M7QT84"/>
<dbReference type="OrthoDB" id="3727682at2"/>
<sequence>MTKVQGIAFTEFGSADVLHPTDIDVPEPGPGQVRIEVRAAGVNPLDHKIRAGSMNAVFPVQLPHVPGVEASGVVESVGEGVTGLAVGDEVFGPTVSGAYAPLALAEAAKLAVKPGSLGFPEAAALPIATETAYRALEALGVQPGQTLIVHGAAGGVGSMAVQFAVTRGLRVVGTASEANHEHLRALGAIPVSYGAGLVDRVREAAPEGVDAALDTTGLSESLAASVELTGGKDRVLTIADPVTAGEYGVAFSSGGGKDGYRGEPAFAEALALQAEGVLEVAVHQAYPLAEAADAQRASEAGHLRGKIVLLP</sequence>
<dbReference type="RefSeq" id="WP_073502858.1">
    <property type="nucleotide sequence ID" value="NZ_FRBI01000042.1"/>
</dbReference>
<dbReference type="Gene3D" id="3.40.50.720">
    <property type="entry name" value="NAD(P)-binding Rossmann-like Domain"/>
    <property type="match status" value="1"/>
</dbReference>
<dbReference type="InterPro" id="IPR020843">
    <property type="entry name" value="ER"/>
</dbReference>
<evidence type="ECO:0000256" key="1">
    <source>
        <dbReference type="ARBA" id="ARBA00022857"/>
    </source>
</evidence>
<dbReference type="EMBL" id="FRBI01000042">
    <property type="protein sequence ID" value="SHN35034.1"/>
    <property type="molecule type" value="Genomic_DNA"/>
</dbReference>
<dbReference type="STRING" id="310782.SAMN05216499_14223"/>
<feature type="domain" description="Enoyl reductase (ER)" evidence="2">
    <location>
        <begin position="13"/>
        <end position="309"/>
    </location>
</feature>
<dbReference type="Proteomes" id="UP000184111">
    <property type="component" value="Unassembled WGS sequence"/>
</dbReference>
<dbReference type="InterPro" id="IPR051603">
    <property type="entry name" value="Zinc-ADH_QOR/CCCR"/>
</dbReference>
<organism evidence="3 4">
    <name type="scientific">Actinacidiphila paucisporea</name>
    <dbReference type="NCBI Taxonomy" id="310782"/>
    <lineage>
        <taxon>Bacteria</taxon>
        <taxon>Bacillati</taxon>
        <taxon>Actinomycetota</taxon>
        <taxon>Actinomycetes</taxon>
        <taxon>Kitasatosporales</taxon>
        <taxon>Streptomycetaceae</taxon>
        <taxon>Actinacidiphila</taxon>
    </lineage>
</organism>
<dbReference type="Pfam" id="PF08240">
    <property type="entry name" value="ADH_N"/>
    <property type="match status" value="1"/>
</dbReference>
<dbReference type="PANTHER" id="PTHR44154:SF1">
    <property type="entry name" value="QUINONE OXIDOREDUCTASE"/>
    <property type="match status" value="1"/>
</dbReference>
<dbReference type="InterPro" id="IPR011032">
    <property type="entry name" value="GroES-like_sf"/>
</dbReference>
<protein>
    <submittedName>
        <fullName evidence="3">NADPH:quinone reductase</fullName>
    </submittedName>
</protein>
<dbReference type="CDD" id="cd05289">
    <property type="entry name" value="MDR_like_2"/>
    <property type="match status" value="1"/>
</dbReference>